<feature type="transmembrane region" description="Helical" evidence="6">
    <location>
        <begin position="7"/>
        <end position="28"/>
    </location>
</feature>
<dbReference type="AlphaFoldDB" id="A0A6P1SZI4"/>
<dbReference type="KEGG" id="amaq:GO499_06910"/>
<keyword evidence="5 6" id="KW-0472">Membrane</keyword>
<dbReference type="SUPFAM" id="SSF103481">
    <property type="entry name" value="Multidrug resistance efflux transporter EmrE"/>
    <property type="match status" value="2"/>
</dbReference>
<reference evidence="8 9" key="1">
    <citation type="submission" date="2019-12" db="EMBL/GenBank/DDBJ databases">
        <title>Complete genome sequence of Algicella marina strain 9Alg 56(T) isolated from the red alga Tichocarpus crinitus.</title>
        <authorList>
            <person name="Kim S.-G."/>
            <person name="Nedashkovskaya O.I."/>
        </authorList>
    </citation>
    <scope>NUCLEOTIDE SEQUENCE [LARGE SCALE GENOMIC DNA]</scope>
    <source>
        <strain evidence="8 9">9Alg 56</strain>
    </source>
</reference>
<dbReference type="PANTHER" id="PTHR22911:SF6">
    <property type="entry name" value="SOLUTE CARRIER FAMILY 35 MEMBER G1"/>
    <property type="match status" value="1"/>
</dbReference>
<feature type="transmembrane region" description="Helical" evidence="6">
    <location>
        <begin position="211"/>
        <end position="232"/>
    </location>
</feature>
<feature type="transmembrane region" description="Helical" evidence="6">
    <location>
        <begin position="125"/>
        <end position="141"/>
    </location>
</feature>
<feature type="transmembrane region" description="Helical" evidence="6">
    <location>
        <begin position="40"/>
        <end position="62"/>
    </location>
</feature>
<feature type="transmembrane region" description="Helical" evidence="6">
    <location>
        <begin position="74"/>
        <end position="94"/>
    </location>
</feature>
<keyword evidence="4 6" id="KW-1133">Transmembrane helix</keyword>
<dbReference type="EMBL" id="CP046620">
    <property type="protein sequence ID" value="QHQ34945.1"/>
    <property type="molecule type" value="Genomic_DNA"/>
</dbReference>
<organism evidence="8 9">
    <name type="scientific">Algicella marina</name>
    <dbReference type="NCBI Taxonomy" id="2683284"/>
    <lineage>
        <taxon>Bacteria</taxon>
        <taxon>Pseudomonadati</taxon>
        <taxon>Pseudomonadota</taxon>
        <taxon>Alphaproteobacteria</taxon>
        <taxon>Rhodobacterales</taxon>
        <taxon>Paracoccaceae</taxon>
        <taxon>Algicella</taxon>
    </lineage>
</organism>
<protein>
    <submittedName>
        <fullName evidence="8">EamA family transporter</fullName>
    </submittedName>
</protein>
<evidence type="ECO:0000256" key="1">
    <source>
        <dbReference type="ARBA" id="ARBA00004141"/>
    </source>
</evidence>
<feature type="transmembrane region" description="Helical" evidence="6">
    <location>
        <begin position="263"/>
        <end position="283"/>
    </location>
</feature>
<evidence type="ECO:0000259" key="7">
    <source>
        <dbReference type="Pfam" id="PF00892"/>
    </source>
</evidence>
<feature type="domain" description="EamA" evidence="7">
    <location>
        <begin position="9"/>
        <end position="141"/>
    </location>
</feature>
<dbReference type="RefSeq" id="WP_161861510.1">
    <property type="nucleotide sequence ID" value="NZ_CP046620.1"/>
</dbReference>
<proteinExistence type="inferred from homology"/>
<evidence type="ECO:0000313" key="8">
    <source>
        <dbReference type="EMBL" id="QHQ34945.1"/>
    </source>
</evidence>
<keyword evidence="9" id="KW-1185">Reference proteome</keyword>
<comment type="similarity">
    <text evidence="2">Belongs to the drug/metabolite transporter (DMT) superfamily. 10 TMS drug/metabolite exporter (DME) (TC 2.A.7.3) family.</text>
</comment>
<accession>A0A6P1SZI4</accession>
<gene>
    <name evidence="8" type="ORF">GO499_06910</name>
</gene>
<evidence type="ECO:0000313" key="9">
    <source>
        <dbReference type="Proteomes" id="UP000464495"/>
    </source>
</evidence>
<evidence type="ECO:0000256" key="3">
    <source>
        <dbReference type="ARBA" id="ARBA00022692"/>
    </source>
</evidence>
<evidence type="ECO:0000256" key="2">
    <source>
        <dbReference type="ARBA" id="ARBA00009853"/>
    </source>
</evidence>
<keyword evidence="3 6" id="KW-0812">Transmembrane</keyword>
<dbReference type="Pfam" id="PF00892">
    <property type="entry name" value="EamA"/>
    <property type="match status" value="2"/>
</dbReference>
<evidence type="ECO:0000256" key="4">
    <source>
        <dbReference type="ARBA" id="ARBA00022989"/>
    </source>
</evidence>
<sequence length="293" mass="31654">MENRTRPLLAALWMMGAMMSFTLMAVAGRELGGRHDTFEIMFYRSLLGILIVVGVGTVTGQLHRIRRTRLKHHLVRNIFHFSGQNLWFYAVTVIPLSQVFALEFTTPLWVALLSPLFLGERMTGIRLAAAGLGFVGILIVARPDAMALNSGIFAAAACAICFAATTIATKGLSRHEAVISILFWLTVMQAVFGLIMAGYDGAIRLPSAETLPLLAVVGCCGLFSHFCITNALSLAPATVVSPLEFLRLPLVAIVGLMLYDEPILATVFIGAALVLAANLINILSEQRRQGVTA</sequence>
<feature type="transmembrane region" description="Helical" evidence="6">
    <location>
        <begin position="147"/>
        <end position="169"/>
    </location>
</feature>
<evidence type="ECO:0000256" key="6">
    <source>
        <dbReference type="SAM" id="Phobius"/>
    </source>
</evidence>
<dbReference type="GO" id="GO:0016020">
    <property type="term" value="C:membrane"/>
    <property type="evidence" value="ECO:0007669"/>
    <property type="project" value="UniProtKB-SubCell"/>
</dbReference>
<evidence type="ECO:0000256" key="5">
    <source>
        <dbReference type="ARBA" id="ARBA00023136"/>
    </source>
</evidence>
<feature type="transmembrane region" description="Helical" evidence="6">
    <location>
        <begin position="181"/>
        <end position="199"/>
    </location>
</feature>
<dbReference type="PANTHER" id="PTHR22911">
    <property type="entry name" value="ACYL-MALONYL CONDENSING ENZYME-RELATED"/>
    <property type="match status" value="1"/>
</dbReference>
<comment type="subcellular location">
    <subcellularLocation>
        <location evidence="1">Membrane</location>
        <topology evidence="1">Multi-pass membrane protein</topology>
    </subcellularLocation>
</comment>
<feature type="domain" description="EamA" evidence="7">
    <location>
        <begin position="150"/>
        <end position="280"/>
    </location>
</feature>
<dbReference type="InterPro" id="IPR000620">
    <property type="entry name" value="EamA_dom"/>
</dbReference>
<dbReference type="Gene3D" id="1.10.3730.20">
    <property type="match status" value="1"/>
</dbReference>
<dbReference type="Proteomes" id="UP000464495">
    <property type="component" value="Chromosome"/>
</dbReference>
<name>A0A6P1SZI4_9RHOB</name>
<dbReference type="InterPro" id="IPR037185">
    <property type="entry name" value="EmrE-like"/>
</dbReference>